<evidence type="ECO:0000313" key="3">
    <source>
        <dbReference type="EMBL" id="ARE85982.1"/>
    </source>
</evidence>
<dbReference type="InterPro" id="IPR000182">
    <property type="entry name" value="GNAT_dom"/>
</dbReference>
<dbReference type="KEGG" id="cfm:BJL90_07020"/>
<sequence>MSIKFRIATERDCDLMFKWVNDEKVRANAFRSKVIRYDEHKEWFKKKIASDTTKIFIASRNNEDIGQIRIDIEERIGTIDYSIAKCYRGKGYGVELLTGITRLIKEYKIPVVKLVGKVKYANTASKKAFIKAGYTEERKEEFIEFSKQT</sequence>
<gene>
    <name evidence="2" type="ORF">BJL90_07020</name>
    <name evidence="3" type="ORF">CLFO_02980</name>
</gene>
<protein>
    <recommendedName>
        <fullName evidence="1">N-acetyltransferase domain-containing protein</fullName>
    </recommendedName>
</protein>
<reference evidence="3 5" key="2">
    <citation type="submission" date="2017-03" db="EMBL/GenBank/DDBJ databases">
        <title>Complete sequence of Clostridium formicaceticum DSM 92.</title>
        <authorList>
            <person name="Poehlein A."/>
            <person name="Karl M."/>
            <person name="Bengelsdorf F.R."/>
            <person name="Duerre P."/>
            <person name="Daniel R."/>
        </authorList>
    </citation>
    <scope>NUCLEOTIDE SEQUENCE [LARGE SCALE GENOMIC DNA]</scope>
    <source>
        <strain evidence="3 5">DSM 92</strain>
    </source>
</reference>
<dbReference type="RefSeq" id="WP_070965814.1">
    <property type="nucleotide sequence ID" value="NZ_CP017603.1"/>
</dbReference>
<organism evidence="3 5">
    <name type="scientific">Clostridium formicaceticum</name>
    <dbReference type="NCBI Taxonomy" id="1497"/>
    <lineage>
        <taxon>Bacteria</taxon>
        <taxon>Bacillati</taxon>
        <taxon>Bacillota</taxon>
        <taxon>Clostridia</taxon>
        <taxon>Eubacteriales</taxon>
        <taxon>Clostridiaceae</taxon>
        <taxon>Clostridium</taxon>
    </lineage>
</organism>
<dbReference type="EMBL" id="CP017603">
    <property type="protein sequence ID" value="AOY75666.1"/>
    <property type="molecule type" value="Genomic_DNA"/>
</dbReference>
<dbReference type="AlphaFoldDB" id="A0AAC9RI88"/>
<dbReference type="Gene3D" id="3.40.630.30">
    <property type="match status" value="1"/>
</dbReference>
<dbReference type="EMBL" id="CP020559">
    <property type="protein sequence ID" value="ARE85982.1"/>
    <property type="molecule type" value="Genomic_DNA"/>
</dbReference>
<dbReference type="Proteomes" id="UP000192478">
    <property type="component" value="Chromosome"/>
</dbReference>
<feature type="domain" description="N-acetyltransferase" evidence="1">
    <location>
        <begin position="3"/>
        <end position="149"/>
    </location>
</feature>
<dbReference type="GO" id="GO:0016747">
    <property type="term" value="F:acyltransferase activity, transferring groups other than amino-acyl groups"/>
    <property type="evidence" value="ECO:0007669"/>
    <property type="project" value="InterPro"/>
</dbReference>
<evidence type="ECO:0000313" key="2">
    <source>
        <dbReference type="EMBL" id="AOY75666.1"/>
    </source>
</evidence>
<evidence type="ECO:0000313" key="4">
    <source>
        <dbReference type="Proteomes" id="UP000177894"/>
    </source>
</evidence>
<dbReference type="Pfam" id="PF13302">
    <property type="entry name" value="Acetyltransf_3"/>
    <property type="match status" value="1"/>
</dbReference>
<keyword evidence="4" id="KW-1185">Reference proteome</keyword>
<accession>A0AAC9RI88</accession>
<dbReference type="Proteomes" id="UP000177894">
    <property type="component" value="Chromosome"/>
</dbReference>
<name>A0AAC9RI88_9CLOT</name>
<dbReference type="PROSITE" id="PS51186">
    <property type="entry name" value="GNAT"/>
    <property type="match status" value="1"/>
</dbReference>
<reference evidence="2 4" key="1">
    <citation type="submission" date="2016-10" db="EMBL/GenBank/DDBJ databases">
        <title>Complete Genome Sequence of Acetogen Clostridium formicoaceticum ATCC 27076.</title>
        <authorList>
            <person name="Bao T."/>
            <person name="Cheng C."/>
            <person name="Zhao J."/>
            <person name="Yang S.-T."/>
            <person name="Wang J."/>
            <person name="Wang M."/>
        </authorList>
    </citation>
    <scope>NUCLEOTIDE SEQUENCE [LARGE SCALE GENOMIC DNA]</scope>
    <source>
        <strain evidence="2 4">ATCC 27076</strain>
    </source>
</reference>
<proteinExistence type="predicted"/>
<dbReference type="PANTHER" id="PTHR43415:SF3">
    <property type="entry name" value="GNAT-FAMILY ACETYLTRANSFERASE"/>
    <property type="match status" value="1"/>
</dbReference>
<evidence type="ECO:0000313" key="5">
    <source>
        <dbReference type="Proteomes" id="UP000192478"/>
    </source>
</evidence>
<dbReference type="SUPFAM" id="SSF55729">
    <property type="entry name" value="Acyl-CoA N-acyltransferases (Nat)"/>
    <property type="match status" value="1"/>
</dbReference>
<dbReference type="PANTHER" id="PTHR43415">
    <property type="entry name" value="SPERMIDINE N(1)-ACETYLTRANSFERASE"/>
    <property type="match status" value="1"/>
</dbReference>
<dbReference type="InterPro" id="IPR016181">
    <property type="entry name" value="Acyl_CoA_acyltransferase"/>
</dbReference>
<evidence type="ECO:0000259" key="1">
    <source>
        <dbReference type="PROSITE" id="PS51186"/>
    </source>
</evidence>